<dbReference type="Gene3D" id="3.30.300.30">
    <property type="match status" value="1"/>
</dbReference>
<dbReference type="PANTHER" id="PTHR44845:SF6">
    <property type="entry name" value="BETA-ALANINE-ACTIVATING ENZYME"/>
    <property type="match status" value="1"/>
</dbReference>
<dbReference type="InterPro" id="IPR009081">
    <property type="entry name" value="PP-bd_ACP"/>
</dbReference>
<dbReference type="Proteomes" id="UP000324308">
    <property type="component" value="Plasmid unnamed1"/>
</dbReference>
<evidence type="ECO:0000313" key="7">
    <source>
        <dbReference type="EMBL" id="QER90444.1"/>
    </source>
</evidence>
<dbReference type="InterPro" id="IPR053447">
    <property type="entry name" value="Alpha-KG_dependent_hydroxylase"/>
</dbReference>
<protein>
    <recommendedName>
        <fullName evidence="6">Carrier domain-containing protein</fullName>
    </recommendedName>
</protein>
<keyword evidence="2" id="KW-0597">Phosphoprotein</keyword>
<keyword evidence="1" id="KW-0596">Phosphopantetheine</keyword>
<dbReference type="Gene3D" id="1.10.1200.10">
    <property type="entry name" value="ACP-like"/>
    <property type="match status" value="1"/>
</dbReference>
<feature type="compositionally biased region" description="Low complexity" evidence="5">
    <location>
        <begin position="220"/>
        <end position="244"/>
    </location>
</feature>
<dbReference type="InterPro" id="IPR036736">
    <property type="entry name" value="ACP-like_sf"/>
</dbReference>
<dbReference type="PANTHER" id="PTHR44845">
    <property type="entry name" value="CARRIER DOMAIN-CONTAINING PROTEIN"/>
    <property type="match status" value="1"/>
</dbReference>
<feature type="region of interest" description="Disordered" evidence="5">
    <location>
        <begin position="214"/>
        <end position="254"/>
    </location>
</feature>
<dbReference type="Gene3D" id="3.60.130.10">
    <property type="entry name" value="Clavaminate synthase-like"/>
    <property type="match status" value="1"/>
</dbReference>
<feature type="domain" description="Carrier" evidence="6">
    <location>
        <begin position="99"/>
        <end position="174"/>
    </location>
</feature>
<keyword evidence="4" id="KW-0408">Iron</keyword>
<proteinExistence type="predicted"/>
<evidence type="ECO:0000259" key="6">
    <source>
        <dbReference type="PROSITE" id="PS50075"/>
    </source>
</evidence>
<dbReference type="SUPFAM" id="SSF56801">
    <property type="entry name" value="Acetyl-CoA synthetase-like"/>
    <property type="match status" value="1"/>
</dbReference>
<evidence type="ECO:0000256" key="1">
    <source>
        <dbReference type="ARBA" id="ARBA00022450"/>
    </source>
</evidence>
<name>A0ABX6A1G4_STRTE</name>
<dbReference type="SUPFAM" id="SSF47336">
    <property type="entry name" value="ACP-like"/>
    <property type="match status" value="1"/>
</dbReference>
<gene>
    <name evidence="7" type="ORF">F3L20_32770</name>
</gene>
<geneLocation type="plasmid" evidence="7 8">
    <name>unnamed1</name>
</geneLocation>
<dbReference type="PROSITE" id="PS50075">
    <property type="entry name" value="CARRIER"/>
    <property type="match status" value="1"/>
</dbReference>
<reference evidence="7 8" key="1">
    <citation type="submission" date="2019-09" db="EMBL/GenBank/DDBJ databases">
        <title>Draft genome sequence of the Ebosin-producing strain Streptomyces sp. 139.</title>
        <authorList>
            <person name="Ai L."/>
            <person name="Geng M."/>
            <person name="Ma M."/>
            <person name="Bai L."/>
        </authorList>
    </citation>
    <scope>NUCLEOTIDE SEQUENCE [LARGE SCALE GENOMIC DNA]</scope>
    <source>
        <strain evidence="7 8">139</strain>
        <plasmid evidence="7 8">unnamed1</plasmid>
    </source>
</reference>
<accession>A0ABX6A1G4</accession>
<keyword evidence="3" id="KW-0560">Oxidoreductase</keyword>
<dbReference type="EMBL" id="CP043960">
    <property type="protein sequence ID" value="QER90444.1"/>
    <property type="molecule type" value="Genomic_DNA"/>
</dbReference>
<dbReference type="Pfam" id="PF00550">
    <property type="entry name" value="PP-binding"/>
    <property type="match status" value="1"/>
</dbReference>
<dbReference type="NCBIfam" id="NF041363">
    <property type="entry name" value="GntD_guanitoxin"/>
    <property type="match status" value="1"/>
</dbReference>
<organism evidence="7 8">
    <name type="scientific">Streptomyces tendae</name>
    <dbReference type="NCBI Taxonomy" id="1932"/>
    <lineage>
        <taxon>Bacteria</taxon>
        <taxon>Bacillati</taxon>
        <taxon>Actinomycetota</taxon>
        <taxon>Actinomycetes</taxon>
        <taxon>Kitasatosporales</taxon>
        <taxon>Streptomycetaceae</taxon>
        <taxon>Streptomyces</taxon>
    </lineage>
</organism>
<evidence type="ECO:0000256" key="5">
    <source>
        <dbReference type="SAM" id="MobiDB-lite"/>
    </source>
</evidence>
<dbReference type="InterPro" id="IPR045851">
    <property type="entry name" value="AMP-bd_C_sf"/>
</dbReference>
<dbReference type="SUPFAM" id="SSF51197">
    <property type="entry name" value="Clavaminate synthase-like"/>
    <property type="match status" value="1"/>
</dbReference>
<dbReference type="Pfam" id="PF02668">
    <property type="entry name" value="TauD"/>
    <property type="match status" value="1"/>
</dbReference>
<evidence type="ECO:0000313" key="8">
    <source>
        <dbReference type="Proteomes" id="UP000324308"/>
    </source>
</evidence>
<dbReference type="SMART" id="SM00823">
    <property type="entry name" value="PKS_PP"/>
    <property type="match status" value="1"/>
</dbReference>
<evidence type="ECO:0000256" key="2">
    <source>
        <dbReference type="ARBA" id="ARBA00022553"/>
    </source>
</evidence>
<keyword evidence="8" id="KW-1185">Reference proteome</keyword>
<keyword evidence="7" id="KW-0614">Plasmid</keyword>
<dbReference type="InterPro" id="IPR020806">
    <property type="entry name" value="PKS_PP-bd"/>
</dbReference>
<dbReference type="InterPro" id="IPR003819">
    <property type="entry name" value="TauD/TfdA-like"/>
</dbReference>
<evidence type="ECO:0000256" key="4">
    <source>
        <dbReference type="ARBA" id="ARBA00023004"/>
    </source>
</evidence>
<dbReference type="InterPro" id="IPR042098">
    <property type="entry name" value="TauD-like_sf"/>
</dbReference>
<evidence type="ECO:0000256" key="3">
    <source>
        <dbReference type="ARBA" id="ARBA00023002"/>
    </source>
</evidence>
<sequence length="599" mass="66044">MNTSYGWLGRMNYRVDDSTCAVESLLQTHPGVERALAVWEGDSTDRRLVAYVVPAGSGLPVDDAQLGEHLAAAPHSPDAVIEVAELPQDEHGAVDWAALPVYAVATDLLALWRREFTETEVTLHDEFFELGGYSLLAVRLIALIRERYGVDLALADFFDLPTVLDVAGHLVARGARATAPAPLEPAAPNLDELLDEIGRLSEEDVLALLGPDAREEAAQPTTGPSHPPAASAAHRASSRGASRPDPATTSTDTTNRVWTIELTSTELEQIETLLRQLLTAHPTIEDDGFLEDVVLYAQEMPRTVRRRANEFRLHEPAGACLFTGFPVDDERIGDTPARWGGQPEGAGATRREDAFLLMCASLLGDPIGWATQQHGRLIHDVIPIAGHEFEQINSSTSAPLWWHTEDAFHPFRAEYVGLMCLRNPDAVETTFAAFDDLRLSPETRATLFEPRYVIRPDESHLPKNRDGDSGLHAPEELRQRSFAGIERMASAPEKVPVLFGDPDQPYGRLDPYFMDRVDGDPVATAAFDALTAEIDDKLTGVVLHPGDVLFIDNYKAVHGRKPFTARFDGRDRWLRRTNVSRDLRKSRGTRISAGSRVIF</sequence>